<dbReference type="Gene3D" id="1.25.40.10">
    <property type="entry name" value="Tetratricopeptide repeat domain"/>
    <property type="match status" value="2"/>
</dbReference>
<dbReference type="Gene3D" id="3.10.450.50">
    <property type="match status" value="1"/>
</dbReference>
<dbReference type="InterPro" id="IPR011990">
    <property type="entry name" value="TPR-like_helical_dom_sf"/>
</dbReference>
<dbReference type="HOGENOM" id="CLU_431348_0_0_9"/>
<evidence type="ECO:0000256" key="2">
    <source>
        <dbReference type="SAM" id="Coils"/>
    </source>
</evidence>
<dbReference type="InterPro" id="IPR004027">
    <property type="entry name" value="SEC_C_motif"/>
</dbReference>
<reference evidence="3 4" key="1">
    <citation type="submission" date="2010-11" db="EMBL/GenBank/DDBJ databases">
        <title>Complete sequence of Halanaerobium sp. sapolanicus.</title>
        <authorList>
            <consortium name="US DOE Joint Genome Institute"/>
            <person name="Lucas S."/>
            <person name="Copeland A."/>
            <person name="Lapidus A."/>
            <person name="Cheng J.-F."/>
            <person name="Bruce D."/>
            <person name="Goodwin L."/>
            <person name="Pitluck S."/>
            <person name="Davenport K."/>
            <person name="Detter J.C."/>
            <person name="Han C."/>
            <person name="Tapia R."/>
            <person name="Land M."/>
            <person name="Hauser L."/>
            <person name="Jeffries C."/>
            <person name="Kyrpides N."/>
            <person name="Ivanova N."/>
            <person name="Mikhailova N."/>
            <person name="Begemann M.B."/>
            <person name="Mormile M.R."/>
            <person name="Wall J.D."/>
            <person name="Elias D.A."/>
            <person name="Woyke T."/>
        </authorList>
    </citation>
    <scope>NUCLEOTIDE SEQUENCE [LARGE SCALE GENOMIC DNA]</scope>
    <source>
        <strain evidence="4">sapolanicus</strain>
    </source>
</reference>
<accession>E4RMZ5</accession>
<gene>
    <name evidence="3" type="ordered locus">Halsa_0764</name>
</gene>
<dbReference type="Pfam" id="PF02810">
    <property type="entry name" value="SEC-C"/>
    <property type="match status" value="1"/>
</dbReference>
<dbReference type="AlphaFoldDB" id="E4RMZ5"/>
<dbReference type="STRING" id="656519.Halsa_0764"/>
<dbReference type="PROSITE" id="PS50005">
    <property type="entry name" value="TPR"/>
    <property type="match status" value="1"/>
</dbReference>
<keyword evidence="4" id="KW-1185">Reference proteome</keyword>
<name>E4RMZ5_HALHG</name>
<dbReference type="Proteomes" id="UP000007434">
    <property type="component" value="Chromosome"/>
</dbReference>
<evidence type="ECO:0000313" key="3">
    <source>
        <dbReference type="EMBL" id="ADQ14212.1"/>
    </source>
</evidence>
<organism evidence="3 4">
    <name type="scientific">Halanaerobium hydrogeniformans</name>
    <name type="common">Halanaerobium sp. (strain sapolanicus)</name>
    <dbReference type="NCBI Taxonomy" id="656519"/>
    <lineage>
        <taxon>Bacteria</taxon>
        <taxon>Bacillati</taxon>
        <taxon>Bacillota</taxon>
        <taxon>Clostridia</taxon>
        <taxon>Halanaerobiales</taxon>
        <taxon>Halanaerobiaceae</taxon>
        <taxon>Halanaerobium</taxon>
    </lineage>
</organism>
<dbReference type="InterPro" id="IPR019734">
    <property type="entry name" value="TPR_rpt"/>
</dbReference>
<evidence type="ECO:0000256" key="1">
    <source>
        <dbReference type="PROSITE-ProRule" id="PRU00339"/>
    </source>
</evidence>
<proteinExistence type="predicted"/>
<dbReference type="SUPFAM" id="SSF48452">
    <property type="entry name" value="TPR-like"/>
    <property type="match status" value="1"/>
</dbReference>
<keyword evidence="2" id="KW-0175">Coiled coil</keyword>
<feature type="coiled-coil region" evidence="2">
    <location>
        <begin position="463"/>
        <end position="522"/>
    </location>
</feature>
<sequence length="634" mass="74553">MNNLNMIKNLVKEDKDQQSKISYNIGRNEKCPCGSGKKFKKCCALNNPELSREDYFQKVKEIKDEEKLIAVLKEAVENYPLEQSFILPLIVYSLQHSNYQTAVKYLKHAWQLMGTDLDEAFISPLVNIMLDKGEIEEAEAIIRESLESKGESIPLLIALAEVYKKEEKMQRVNDIIDRAMEIDPENLQLIVFRLETLMDFDDVVSSLALYEKHYEKLKDYKQMRVIGFLDDFIEKRFNLKENQELNEKEALNSAKKTFSVFEEIDNLQLNAADSRAKELLEKIKELPPKNSQIALDILAYYLTAELYDEFEEYAQEINAVQKNNPNYLRLLFLKFYNQGELKKAYQYISQAFELEKTRKDGHFHNWQVAADYLQFIVDYDSNDDLKNFINDFAALIAEDKDLLSNLMMLLENNNSEQYKEKLLNKILEVLEQSDIKNIEAKDVYNKLFFTKLLELDLREHFNNTAAEEIIKEIEKVSREVEEKAINTPVLSYAKLRLLKYQAGNLEEEKEKLIASLKNSKIESYYDAIAYYETMLRFADPAPILTEIPYSKYLDDQQLEFYRLTAALKLRYYEIASKIFYKQFLEKTQKSELGSFFISLLRYFDSKDILEHLENMEVNEEIVNYLIDIMNIKNN</sequence>
<evidence type="ECO:0000313" key="4">
    <source>
        <dbReference type="Proteomes" id="UP000007434"/>
    </source>
</evidence>
<dbReference type="RefSeq" id="WP_013405303.1">
    <property type="nucleotide sequence ID" value="NC_014654.1"/>
</dbReference>
<dbReference type="EMBL" id="CP002304">
    <property type="protein sequence ID" value="ADQ14212.1"/>
    <property type="molecule type" value="Genomic_DNA"/>
</dbReference>
<reference evidence="3 4" key="2">
    <citation type="journal article" date="2011" name="J. Bacteriol.">
        <title>Complete Genome Sequence of the Haloalkaliphilic, Hydrogen Producing Halanaerobium hydrogenoformans.</title>
        <authorList>
            <person name="Brown S.D."/>
            <person name="Begemann M.B."/>
            <person name="Mormile M.R."/>
            <person name="Wall J.D."/>
            <person name="Han C.S."/>
            <person name="Goodwin L.A."/>
            <person name="Pitluck S."/>
            <person name="Land M.L."/>
            <person name="Hauser L.J."/>
            <person name="Elias D.A."/>
        </authorList>
    </citation>
    <scope>NUCLEOTIDE SEQUENCE [LARGE SCALE GENOMIC DNA]</scope>
    <source>
        <strain evidence="4">sapolanicus</strain>
    </source>
</reference>
<protein>
    <submittedName>
        <fullName evidence="3">SEC-C motif domain protein</fullName>
    </submittedName>
</protein>
<feature type="repeat" description="TPR" evidence="1">
    <location>
        <begin position="153"/>
        <end position="186"/>
    </location>
</feature>
<dbReference type="OrthoDB" id="6399948at2"/>
<keyword evidence="1" id="KW-0802">TPR repeat</keyword>
<dbReference type="KEGG" id="has:Halsa_0764"/>
<dbReference type="eggNOG" id="COG3012">
    <property type="taxonomic scope" value="Bacteria"/>
</dbReference>
<dbReference type="SUPFAM" id="SSF103642">
    <property type="entry name" value="Sec-C motif"/>
    <property type="match status" value="1"/>
</dbReference>